<evidence type="ECO:0000313" key="1">
    <source>
        <dbReference type="EMBL" id="MEJ8811043.1"/>
    </source>
</evidence>
<protein>
    <submittedName>
        <fullName evidence="1">Uncharacterized protein</fullName>
    </submittedName>
</protein>
<comment type="caution">
    <text evidence="1">The sequence shown here is derived from an EMBL/GenBank/DDBJ whole genome shotgun (WGS) entry which is preliminary data.</text>
</comment>
<organism evidence="1 2">
    <name type="scientific">Variovorax ureilyticus</name>
    <dbReference type="NCBI Taxonomy" id="1836198"/>
    <lineage>
        <taxon>Bacteria</taxon>
        <taxon>Pseudomonadati</taxon>
        <taxon>Pseudomonadota</taxon>
        <taxon>Betaproteobacteria</taxon>
        <taxon>Burkholderiales</taxon>
        <taxon>Comamonadaceae</taxon>
        <taxon>Variovorax</taxon>
    </lineage>
</organism>
<name>A0ABU8VBL1_9BURK</name>
<accession>A0ABU8VBL1</accession>
<proteinExistence type="predicted"/>
<sequence length="82" mass="8814">MKLDIGKETTMAIDLLRRIAGSPLPMSFTQTADIDQVRILRAAGLVVAFVPAPHHPSIGMLLQRPAQVVGITQKGRDELGLA</sequence>
<dbReference type="EMBL" id="JBBKZU010000003">
    <property type="protein sequence ID" value="MEJ8811043.1"/>
    <property type="molecule type" value="Genomic_DNA"/>
</dbReference>
<reference evidence="1 2" key="1">
    <citation type="submission" date="2024-03" db="EMBL/GenBank/DDBJ databases">
        <title>Novel species of the genus Variovorax.</title>
        <authorList>
            <person name="Liu Q."/>
            <person name="Xin Y.-H."/>
        </authorList>
    </citation>
    <scope>NUCLEOTIDE SEQUENCE [LARGE SCALE GENOMIC DNA]</scope>
    <source>
        <strain evidence="1 2">KACC 18899</strain>
    </source>
</reference>
<keyword evidence="2" id="KW-1185">Reference proteome</keyword>
<dbReference type="RefSeq" id="WP_340356359.1">
    <property type="nucleotide sequence ID" value="NZ_JBBKZU010000003.1"/>
</dbReference>
<evidence type="ECO:0000313" key="2">
    <source>
        <dbReference type="Proteomes" id="UP001365846"/>
    </source>
</evidence>
<dbReference type="Proteomes" id="UP001365846">
    <property type="component" value="Unassembled WGS sequence"/>
</dbReference>
<gene>
    <name evidence="1" type="ORF">WKW77_08175</name>
</gene>